<reference evidence="1" key="2">
    <citation type="submission" date="2021-12" db="EMBL/GenBank/DDBJ databases">
        <title>Resequencing data analysis of finger millet.</title>
        <authorList>
            <person name="Hatakeyama M."/>
            <person name="Aluri S."/>
            <person name="Balachadran M.T."/>
            <person name="Sivarajan S.R."/>
            <person name="Poveda L."/>
            <person name="Shimizu-Inatsugi R."/>
            <person name="Schlapbach R."/>
            <person name="Sreeman S.M."/>
            <person name="Shimizu K.K."/>
        </authorList>
    </citation>
    <scope>NUCLEOTIDE SEQUENCE</scope>
</reference>
<keyword evidence="2" id="KW-1185">Reference proteome</keyword>
<organism evidence="1 2">
    <name type="scientific">Eleusine coracana subsp. coracana</name>
    <dbReference type="NCBI Taxonomy" id="191504"/>
    <lineage>
        <taxon>Eukaryota</taxon>
        <taxon>Viridiplantae</taxon>
        <taxon>Streptophyta</taxon>
        <taxon>Embryophyta</taxon>
        <taxon>Tracheophyta</taxon>
        <taxon>Spermatophyta</taxon>
        <taxon>Magnoliopsida</taxon>
        <taxon>Liliopsida</taxon>
        <taxon>Poales</taxon>
        <taxon>Poaceae</taxon>
        <taxon>PACMAD clade</taxon>
        <taxon>Chloridoideae</taxon>
        <taxon>Cynodonteae</taxon>
        <taxon>Eleusininae</taxon>
        <taxon>Eleusine</taxon>
    </lineage>
</organism>
<gene>
    <name evidence="1" type="primary">ga30660</name>
    <name evidence="1" type="ORF">PR202_ga30660</name>
</gene>
<comment type="caution">
    <text evidence="1">The sequence shown here is derived from an EMBL/GenBank/DDBJ whole genome shotgun (WGS) entry which is preliminary data.</text>
</comment>
<evidence type="ECO:0000313" key="2">
    <source>
        <dbReference type="Proteomes" id="UP001054889"/>
    </source>
</evidence>
<proteinExistence type="predicted"/>
<name>A0AAV5DQI3_ELECO</name>
<protein>
    <submittedName>
        <fullName evidence="1">Uncharacterized protein</fullName>
    </submittedName>
</protein>
<accession>A0AAV5DQI3</accession>
<dbReference type="Proteomes" id="UP001054889">
    <property type="component" value="Unassembled WGS sequence"/>
</dbReference>
<sequence>MRPAASIYASCDGGCGRPCKLQRRRRRASERATASIYASCGGGCCVRRLLRASVRAAAVAATCVGGCCVRLCELLRRRASAESGGQFLPSWFLATLKLLRD</sequence>
<dbReference type="EMBL" id="BQKI01000023">
    <property type="protein sequence ID" value="GJN12387.1"/>
    <property type="molecule type" value="Genomic_DNA"/>
</dbReference>
<reference evidence="1" key="1">
    <citation type="journal article" date="2018" name="DNA Res.">
        <title>Multiple hybrid de novo genome assembly of finger millet, an orphan allotetraploid crop.</title>
        <authorList>
            <person name="Hatakeyama M."/>
            <person name="Aluri S."/>
            <person name="Balachadran M.T."/>
            <person name="Sivarajan S.R."/>
            <person name="Patrignani A."/>
            <person name="Gruter S."/>
            <person name="Poveda L."/>
            <person name="Shimizu-Inatsugi R."/>
            <person name="Baeten J."/>
            <person name="Francoijs K.J."/>
            <person name="Nataraja K.N."/>
            <person name="Reddy Y.A.N."/>
            <person name="Phadnis S."/>
            <person name="Ravikumar R.L."/>
            <person name="Schlapbach R."/>
            <person name="Sreeman S.M."/>
            <person name="Shimizu K.K."/>
        </authorList>
    </citation>
    <scope>NUCLEOTIDE SEQUENCE</scope>
</reference>
<evidence type="ECO:0000313" key="1">
    <source>
        <dbReference type="EMBL" id="GJN12387.1"/>
    </source>
</evidence>
<dbReference type="AlphaFoldDB" id="A0AAV5DQI3"/>